<feature type="region of interest" description="Disordered" evidence="1">
    <location>
        <begin position="276"/>
        <end position="366"/>
    </location>
</feature>
<keyword evidence="3" id="KW-1185">Reference proteome</keyword>
<feature type="region of interest" description="Disordered" evidence="1">
    <location>
        <begin position="142"/>
        <end position="245"/>
    </location>
</feature>
<comment type="caution">
    <text evidence="2">The sequence shown here is derived from an EMBL/GenBank/DDBJ whole genome shotgun (WGS) entry which is preliminary data.</text>
</comment>
<feature type="compositionally biased region" description="Basic and acidic residues" evidence="1">
    <location>
        <begin position="142"/>
        <end position="166"/>
    </location>
</feature>
<proteinExistence type="predicted"/>
<gene>
    <name evidence="2" type="ORF">Pfra01_001073600</name>
</gene>
<feature type="compositionally biased region" description="Basic and acidic residues" evidence="1">
    <location>
        <begin position="329"/>
        <end position="346"/>
    </location>
</feature>
<evidence type="ECO:0000256" key="1">
    <source>
        <dbReference type="SAM" id="MobiDB-lite"/>
    </source>
</evidence>
<reference evidence="2" key="1">
    <citation type="submission" date="2023-04" db="EMBL/GenBank/DDBJ databases">
        <title>Phytophthora fragariaefolia NBRC 109709.</title>
        <authorList>
            <person name="Ichikawa N."/>
            <person name="Sato H."/>
            <person name="Tonouchi N."/>
        </authorList>
    </citation>
    <scope>NUCLEOTIDE SEQUENCE</scope>
    <source>
        <strain evidence="2">NBRC 109709</strain>
    </source>
</reference>
<name>A0A9W6XG08_9STRA</name>
<dbReference type="Proteomes" id="UP001165121">
    <property type="component" value="Unassembled WGS sequence"/>
</dbReference>
<evidence type="ECO:0000313" key="2">
    <source>
        <dbReference type="EMBL" id="GMF37861.1"/>
    </source>
</evidence>
<protein>
    <submittedName>
        <fullName evidence="2">Unnamed protein product</fullName>
    </submittedName>
</protein>
<feature type="compositionally biased region" description="Basic and acidic residues" evidence="1">
    <location>
        <begin position="220"/>
        <end position="235"/>
    </location>
</feature>
<organism evidence="2 3">
    <name type="scientific">Phytophthora fragariaefolia</name>
    <dbReference type="NCBI Taxonomy" id="1490495"/>
    <lineage>
        <taxon>Eukaryota</taxon>
        <taxon>Sar</taxon>
        <taxon>Stramenopiles</taxon>
        <taxon>Oomycota</taxon>
        <taxon>Peronosporomycetes</taxon>
        <taxon>Peronosporales</taxon>
        <taxon>Peronosporaceae</taxon>
        <taxon>Phytophthora</taxon>
    </lineage>
</organism>
<dbReference type="EMBL" id="BSXT01001044">
    <property type="protein sequence ID" value="GMF37861.1"/>
    <property type="molecule type" value="Genomic_DNA"/>
</dbReference>
<feature type="compositionally biased region" description="Basic residues" evidence="1">
    <location>
        <begin position="207"/>
        <end position="219"/>
    </location>
</feature>
<sequence length="366" mass="40018">MGNASHCDEHGAVHAVWMRAATELLGYAAEYAAYVLNRMPTRATAGSKSPIEIPTGKPADVVEVVAFGSPCKVYQNPKTNALSKRSTPGIILEKNEEMKGTNVLLSGSKVVTFTRYVRVTETVTQRGNAQLTQVLERETKTDLEDLARERQNRRGRGDHVSIRDGTPRGAEGVNDECTSGNSRTESHHPHQQSSVESAGDVKTGGIRPRRSERRRKKSRRQQEADAAQKDSRDSSDTAIEPQVRAPIVATTGTGRQTFVQLLALSVLGAEEGEYTALPDPKTYKEPLNKRASVGESTSGGDCFDRGEQDVGSCPQNQGHAPTSEQIGTQEKERQHQRHREIQGEAGHRRRPASTRPGLHPTLLSNC</sequence>
<accession>A0A9W6XG08</accession>
<dbReference type="AlphaFoldDB" id="A0A9W6XG08"/>
<evidence type="ECO:0000313" key="3">
    <source>
        <dbReference type="Proteomes" id="UP001165121"/>
    </source>
</evidence>
<feature type="compositionally biased region" description="Polar residues" evidence="1">
    <location>
        <begin position="313"/>
        <end position="328"/>
    </location>
</feature>